<organism evidence="2 3">
    <name type="scientific">Halodurantibacterium flavum</name>
    <dbReference type="NCBI Taxonomy" id="1382802"/>
    <lineage>
        <taxon>Bacteria</taxon>
        <taxon>Pseudomonadati</taxon>
        <taxon>Pseudomonadota</taxon>
        <taxon>Alphaproteobacteria</taxon>
        <taxon>Rhodobacterales</taxon>
        <taxon>Paracoccaceae</taxon>
        <taxon>Halodurantibacterium</taxon>
    </lineage>
</organism>
<evidence type="ECO:0000256" key="1">
    <source>
        <dbReference type="SAM" id="Phobius"/>
    </source>
</evidence>
<evidence type="ECO:0008006" key="4">
    <source>
        <dbReference type="Google" id="ProtNLM"/>
    </source>
</evidence>
<dbReference type="Proteomes" id="UP001597353">
    <property type="component" value="Unassembled WGS sequence"/>
</dbReference>
<keyword evidence="1" id="KW-0812">Transmembrane</keyword>
<dbReference type="EMBL" id="JBHUGH010000028">
    <property type="protein sequence ID" value="MFD1913974.1"/>
    <property type="molecule type" value="Genomic_DNA"/>
</dbReference>
<keyword evidence="1" id="KW-0472">Membrane</keyword>
<keyword evidence="3" id="KW-1185">Reference proteome</keyword>
<comment type="caution">
    <text evidence="2">The sequence shown here is derived from an EMBL/GenBank/DDBJ whole genome shotgun (WGS) entry which is preliminary data.</text>
</comment>
<accession>A0ABW4S942</accession>
<keyword evidence="1" id="KW-1133">Transmembrane helix</keyword>
<dbReference type="SUPFAM" id="SSF103481">
    <property type="entry name" value="Multidrug resistance efflux transporter EmrE"/>
    <property type="match status" value="1"/>
</dbReference>
<dbReference type="RefSeq" id="WP_390264738.1">
    <property type="nucleotide sequence ID" value="NZ_JBHUGH010000028.1"/>
</dbReference>
<evidence type="ECO:0000313" key="3">
    <source>
        <dbReference type="Proteomes" id="UP001597353"/>
    </source>
</evidence>
<evidence type="ECO:0000313" key="2">
    <source>
        <dbReference type="EMBL" id="MFD1913974.1"/>
    </source>
</evidence>
<sequence length="50" mass="5048">MSPLVYMELVGAVAFGAAVFGNLPGPATLIGGTLIALSGLVLQRSQTETD</sequence>
<proteinExistence type="predicted"/>
<feature type="transmembrane region" description="Helical" evidence="1">
    <location>
        <begin position="12"/>
        <end position="42"/>
    </location>
</feature>
<reference evidence="3" key="1">
    <citation type="journal article" date="2019" name="Int. J. Syst. Evol. Microbiol.">
        <title>The Global Catalogue of Microorganisms (GCM) 10K type strain sequencing project: providing services to taxonomists for standard genome sequencing and annotation.</title>
        <authorList>
            <consortium name="The Broad Institute Genomics Platform"/>
            <consortium name="The Broad Institute Genome Sequencing Center for Infectious Disease"/>
            <person name="Wu L."/>
            <person name="Ma J."/>
        </authorList>
    </citation>
    <scope>NUCLEOTIDE SEQUENCE [LARGE SCALE GENOMIC DNA]</scope>
    <source>
        <strain evidence="3">CGMCC 4.7242</strain>
    </source>
</reference>
<gene>
    <name evidence="2" type="ORF">ACFSGJ_17355</name>
</gene>
<protein>
    <recommendedName>
        <fullName evidence="4">DMT family transporter</fullName>
    </recommendedName>
</protein>
<name>A0ABW4S942_9RHOB</name>
<dbReference type="InterPro" id="IPR037185">
    <property type="entry name" value="EmrE-like"/>
</dbReference>